<dbReference type="Gene3D" id="4.10.240.10">
    <property type="entry name" value="Zn(2)-C6 fungal-type DNA-binding domain"/>
    <property type="match status" value="1"/>
</dbReference>
<evidence type="ECO:0000313" key="4">
    <source>
        <dbReference type="Proteomes" id="UP001360560"/>
    </source>
</evidence>
<dbReference type="PROSITE" id="PS00463">
    <property type="entry name" value="ZN2_CY6_FUNGAL_1"/>
    <property type="match status" value="1"/>
</dbReference>
<feature type="compositionally biased region" description="Low complexity" evidence="1">
    <location>
        <begin position="1198"/>
        <end position="1208"/>
    </location>
</feature>
<feature type="compositionally biased region" description="Low complexity" evidence="1">
    <location>
        <begin position="1215"/>
        <end position="1231"/>
    </location>
</feature>
<accession>A0AAV5QQ16</accession>
<name>A0AAV5QQ16_9ASCO</name>
<feature type="domain" description="Zn(2)-C6 fungal-type" evidence="2">
    <location>
        <begin position="47"/>
        <end position="78"/>
    </location>
</feature>
<proteinExistence type="predicted"/>
<dbReference type="Pfam" id="PF00172">
    <property type="entry name" value="Zn_clus"/>
    <property type="match status" value="1"/>
</dbReference>
<feature type="region of interest" description="Disordered" evidence="1">
    <location>
        <begin position="1131"/>
        <end position="1165"/>
    </location>
</feature>
<feature type="region of interest" description="Disordered" evidence="1">
    <location>
        <begin position="89"/>
        <end position="118"/>
    </location>
</feature>
<reference evidence="3 4" key="1">
    <citation type="journal article" date="2023" name="Elife">
        <title>Identification of key yeast species and microbe-microbe interactions impacting larval growth of Drosophila in the wild.</title>
        <authorList>
            <person name="Mure A."/>
            <person name="Sugiura Y."/>
            <person name="Maeda R."/>
            <person name="Honda K."/>
            <person name="Sakurai N."/>
            <person name="Takahashi Y."/>
            <person name="Watada M."/>
            <person name="Katoh T."/>
            <person name="Gotoh A."/>
            <person name="Gotoh Y."/>
            <person name="Taniguchi I."/>
            <person name="Nakamura K."/>
            <person name="Hayashi T."/>
            <person name="Katayama T."/>
            <person name="Uemura T."/>
            <person name="Hattori Y."/>
        </authorList>
    </citation>
    <scope>NUCLEOTIDE SEQUENCE [LARGE SCALE GENOMIC DNA]</scope>
    <source>
        <strain evidence="3 4">SC-9</strain>
    </source>
</reference>
<feature type="compositionally biased region" description="Low complexity" evidence="1">
    <location>
        <begin position="1144"/>
        <end position="1165"/>
    </location>
</feature>
<feature type="compositionally biased region" description="Basic and acidic residues" evidence="1">
    <location>
        <begin position="89"/>
        <end position="98"/>
    </location>
</feature>
<dbReference type="InterPro" id="IPR036864">
    <property type="entry name" value="Zn2-C6_fun-type_DNA-bd_sf"/>
</dbReference>
<protein>
    <recommendedName>
        <fullName evidence="2">Zn(2)-C6 fungal-type domain-containing protein</fullName>
    </recommendedName>
</protein>
<feature type="compositionally biased region" description="Polar residues" evidence="1">
    <location>
        <begin position="1131"/>
        <end position="1143"/>
    </location>
</feature>
<dbReference type="InterPro" id="IPR052400">
    <property type="entry name" value="Zn2-C6_fungal_TF"/>
</dbReference>
<comment type="caution">
    <text evidence="3">The sequence shown here is derived from an EMBL/GenBank/DDBJ whole genome shotgun (WGS) entry which is preliminary data.</text>
</comment>
<gene>
    <name evidence="3" type="ORF">DASC09_038340</name>
</gene>
<feature type="region of interest" description="Disordered" evidence="1">
    <location>
        <begin position="1191"/>
        <end position="1241"/>
    </location>
</feature>
<evidence type="ECO:0000313" key="3">
    <source>
        <dbReference type="EMBL" id="GMM36509.1"/>
    </source>
</evidence>
<dbReference type="PANTHER" id="PTHR47657:SF7">
    <property type="entry name" value="STEROL REGULATORY ELEMENT-BINDING PROTEIN ECM22"/>
    <property type="match status" value="1"/>
</dbReference>
<dbReference type="SUPFAM" id="SSF57701">
    <property type="entry name" value="Zn2/Cys6 DNA-binding domain"/>
    <property type="match status" value="1"/>
</dbReference>
<feature type="compositionally biased region" description="Polar residues" evidence="1">
    <location>
        <begin position="101"/>
        <end position="118"/>
    </location>
</feature>
<evidence type="ECO:0000256" key="1">
    <source>
        <dbReference type="SAM" id="MobiDB-lite"/>
    </source>
</evidence>
<dbReference type="GO" id="GO:0008270">
    <property type="term" value="F:zinc ion binding"/>
    <property type="evidence" value="ECO:0007669"/>
    <property type="project" value="InterPro"/>
</dbReference>
<dbReference type="RefSeq" id="XP_064853505.1">
    <property type="nucleotide sequence ID" value="XM_064997433.1"/>
</dbReference>
<dbReference type="AlphaFoldDB" id="A0AAV5QQ16"/>
<evidence type="ECO:0000259" key="2">
    <source>
        <dbReference type="PROSITE" id="PS50048"/>
    </source>
</evidence>
<feature type="compositionally biased region" description="Low complexity" evidence="1">
    <location>
        <begin position="15"/>
        <end position="27"/>
    </location>
</feature>
<dbReference type="EMBL" id="BTFZ01000011">
    <property type="protein sequence ID" value="GMM36509.1"/>
    <property type="molecule type" value="Genomic_DNA"/>
</dbReference>
<dbReference type="InterPro" id="IPR001138">
    <property type="entry name" value="Zn2Cys6_DnaBD"/>
</dbReference>
<dbReference type="GeneID" id="90074484"/>
<dbReference type="Proteomes" id="UP001360560">
    <property type="component" value="Unassembled WGS sequence"/>
</dbReference>
<dbReference type="GO" id="GO:0000981">
    <property type="term" value="F:DNA-binding transcription factor activity, RNA polymerase II-specific"/>
    <property type="evidence" value="ECO:0007669"/>
    <property type="project" value="InterPro"/>
</dbReference>
<dbReference type="SMART" id="SM00066">
    <property type="entry name" value="GAL4"/>
    <property type="match status" value="1"/>
</dbReference>
<sequence length="1241" mass="141901">MNHQNPFIYNPISSQQQQTPFQPFQQQGADTSKIKRSRKSHKKSRLGCLQCKKKRKKCDEQLPVCGNCQLSSHVRCSYLDLSDAEKQKIADSHQKVDEQASYPTNGSDNGSNASIDQFKFQPSNSHQCEISASPSGLHSHNNSSVSISSQLYSTPTFQNLDSYISNNNSLSNSFNSSYDFEEKTSQRNSCTIQNNQLLSPSMKDTVEFPSSFQFPLPLNEKAIPNTGKPTFSNSFDDLNLSFPLIPSEAAINFPANFSHASSSYFGDYQSSKRQKLDQNSLGSTNEQGIRQIINVPSFEVTDNTEILNPLPNSHRVNESFRLYDHKKVSCSNKESLEKDFRPLFDRTKHFTKVRLLLFSLLEKTFINAQKSNSVFFALMEFSMKYIFCKTVLKSRNLVMHPNNKLFHDQELDLSFEKPILNKLMIHYANSKSHYCQINQISLKSILETHSLEDITNDPKLASKVLFKISCMDDVLSWYSRASCYEKYNDLADIANHSRYLKCSNDLFRIIEKFAPHTSKFPNELYYGFRSCVTITSITESMKSLYIPSYNTSAFLEFYDDLVQFGAFIRNQGDLMKEEIKAEVADNRADYYLLIDLMSTIINDILPILESSSSYVLPAKYYFIFGKKWFQLLPEQTNLIDSNRSMTSYRKLFLLYFYTASQFITHIFGTGRYFFIMKSLEIDFLATNWFSSEDFSEFTNPSISIDEQHKRFGGTTIQNSKFIHDVLQRHAVYCLRVVSFFRIRRMCCLRYLNLDPAATLELNQLGEASLNKEMVNRGIEEVPVLRFKSTILKPEHFIHEPMLSNKEKKQENIDIKSSDSKMKLGQPVLRFFKPDDEKNNLYVQDFPKLDSWYSEFGFNDIVDKSIQESFEISGGKPAQLSTESQMKFKNSIISKFNLFEFLKPSIKPNRIAPISFFDDKTGLMKFDFNPFRDLEMDSTLVHNIQPIYDGMISLYLDQRIRLIEKNRGNENESTSDPSIFNNFYNHQTQTLTHAEHYQRPNLHDLKRHSTSSLPCYFRTFNIGEVELEDINNNSSFQIRKSSSANRANSLDNEKAFGDTGHKLALNPEYQFTQNGQIATGTNWKETSMNNHLIAATSGALYDDAFVSNSSFAKAANLGSNVNTAYFDPTTRSYPSQRYAQNNPHNFSNVSSDVNSGSNGHGNNISSLNNPACSSSFGVDDFQDMRCQSQYPTYQSSGANQNLNQNLNNQGQFGYDGTSTNTTNNGSTNGVSNPDSNNVEYWL</sequence>
<keyword evidence="4" id="KW-1185">Reference proteome</keyword>
<feature type="region of interest" description="Disordered" evidence="1">
    <location>
        <begin position="15"/>
        <end position="41"/>
    </location>
</feature>
<dbReference type="PANTHER" id="PTHR47657">
    <property type="entry name" value="STEROL REGULATORY ELEMENT-BINDING PROTEIN ECM22"/>
    <property type="match status" value="1"/>
</dbReference>
<feature type="compositionally biased region" description="Polar residues" evidence="1">
    <location>
        <begin position="1232"/>
        <end position="1241"/>
    </location>
</feature>
<organism evidence="3 4">
    <name type="scientific">Saccharomycopsis crataegensis</name>
    <dbReference type="NCBI Taxonomy" id="43959"/>
    <lineage>
        <taxon>Eukaryota</taxon>
        <taxon>Fungi</taxon>
        <taxon>Dikarya</taxon>
        <taxon>Ascomycota</taxon>
        <taxon>Saccharomycotina</taxon>
        <taxon>Saccharomycetes</taxon>
        <taxon>Saccharomycopsidaceae</taxon>
        <taxon>Saccharomycopsis</taxon>
    </lineage>
</organism>
<dbReference type="CDD" id="cd00067">
    <property type="entry name" value="GAL4"/>
    <property type="match status" value="1"/>
</dbReference>
<dbReference type="PROSITE" id="PS50048">
    <property type="entry name" value="ZN2_CY6_FUNGAL_2"/>
    <property type="match status" value="1"/>
</dbReference>